<organism evidence="1 2">
    <name type="scientific">Blautia aquisgranensis</name>
    <dbReference type="NCBI Taxonomy" id="3133153"/>
    <lineage>
        <taxon>Bacteria</taxon>
        <taxon>Bacillati</taxon>
        <taxon>Bacillota</taxon>
        <taxon>Clostridia</taxon>
        <taxon>Lachnospirales</taxon>
        <taxon>Lachnospiraceae</taxon>
        <taxon>Blautia</taxon>
    </lineage>
</organism>
<dbReference type="EMBL" id="JBBMEJ010000004">
    <property type="protein sequence ID" value="MEQ2370295.1"/>
    <property type="molecule type" value="Genomic_DNA"/>
</dbReference>
<dbReference type="RefSeq" id="WP_349056224.1">
    <property type="nucleotide sequence ID" value="NZ_JBBMEJ010000004.1"/>
</dbReference>
<keyword evidence="2" id="KW-1185">Reference proteome</keyword>
<gene>
    <name evidence="1" type="ORF">WMO28_04910</name>
</gene>
<sequence>MNKLDYRIHCFYTDEISHFRKLSALPYMILTSEYAITCSSDYQMGILYQDPDILQALWNLFNSHQDLCQPAFQTFPIIADDLPSLFQFVAKTRVSSDVAIFIQPEACILPFLRKDLLEEIFNYDLSGADYVISMADALFMDNMQRIKNGKFVIYFTEYGMTRFLRYGLFEEIPSTFYHPLNIKQRIRILREISQCCHEGSYRILKKPLNHLSENLRMALCGNTCSLTYQTNFGEHMCFAITEPFILQIFYDFLTEMDPDSYYAPEEAVNIMNAMIKQLENGDYSA</sequence>
<protein>
    <submittedName>
        <fullName evidence="1">Uncharacterized protein</fullName>
    </submittedName>
</protein>
<comment type="caution">
    <text evidence="1">The sequence shown here is derived from an EMBL/GenBank/DDBJ whole genome shotgun (WGS) entry which is preliminary data.</text>
</comment>
<reference evidence="1 2" key="1">
    <citation type="submission" date="2024-03" db="EMBL/GenBank/DDBJ databases">
        <title>Human intestinal bacterial collection.</title>
        <authorList>
            <person name="Pauvert C."/>
            <person name="Hitch T.C.A."/>
            <person name="Clavel T."/>
        </authorList>
    </citation>
    <scope>NUCLEOTIDE SEQUENCE [LARGE SCALE GENOMIC DNA]</scope>
    <source>
        <strain evidence="1 2">CLA-JM-H16</strain>
    </source>
</reference>
<name>A0ABV1BDG9_9FIRM</name>
<accession>A0ABV1BDG9</accession>
<proteinExistence type="predicted"/>
<evidence type="ECO:0000313" key="1">
    <source>
        <dbReference type="EMBL" id="MEQ2370295.1"/>
    </source>
</evidence>
<evidence type="ECO:0000313" key="2">
    <source>
        <dbReference type="Proteomes" id="UP001473063"/>
    </source>
</evidence>
<dbReference type="Proteomes" id="UP001473063">
    <property type="component" value="Unassembled WGS sequence"/>
</dbReference>